<keyword evidence="3" id="KW-1185">Reference proteome</keyword>
<evidence type="ECO:0000256" key="1">
    <source>
        <dbReference type="SAM" id="MobiDB-lite"/>
    </source>
</evidence>
<sequence length="156" mass="17386">MFTLKVDSHHSDETGSGEGENSNGGISNIGGNDDDQARLILKRKLQRNRTSFTNEQIDSLEKVVSLSLLRRPPCEEPISVTKTENGVRVKPWRWTLQTKRVISCRTIDEHFSFFCVVSSGLALRRSAWKQDGVDKCGIQSGTGALDDMSRCGSRRS</sequence>
<organism evidence="2 3">
    <name type="scientific">Ceratitis capitata</name>
    <name type="common">Mediterranean fruit fly</name>
    <name type="synonym">Tephritis capitata</name>
    <dbReference type="NCBI Taxonomy" id="7213"/>
    <lineage>
        <taxon>Eukaryota</taxon>
        <taxon>Metazoa</taxon>
        <taxon>Ecdysozoa</taxon>
        <taxon>Arthropoda</taxon>
        <taxon>Hexapoda</taxon>
        <taxon>Insecta</taxon>
        <taxon>Pterygota</taxon>
        <taxon>Neoptera</taxon>
        <taxon>Endopterygota</taxon>
        <taxon>Diptera</taxon>
        <taxon>Brachycera</taxon>
        <taxon>Muscomorpha</taxon>
        <taxon>Tephritoidea</taxon>
        <taxon>Tephritidae</taxon>
        <taxon>Ceratitis</taxon>
        <taxon>Ceratitis</taxon>
    </lineage>
</organism>
<name>A0A811UQZ0_CERCA</name>
<feature type="region of interest" description="Disordered" evidence="1">
    <location>
        <begin position="1"/>
        <end position="32"/>
    </location>
</feature>
<dbReference type="Proteomes" id="UP000606786">
    <property type="component" value="Unassembled WGS sequence"/>
</dbReference>
<evidence type="ECO:0000313" key="3">
    <source>
        <dbReference type="Proteomes" id="UP000606786"/>
    </source>
</evidence>
<gene>
    <name evidence="2" type="ORF">CCAP1982_LOCUS9593</name>
</gene>
<dbReference type="AlphaFoldDB" id="A0A811UQZ0"/>
<comment type="caution">
    <text evidence="2">The sequence shown here is derived from an EMBL/GenBank/DDBJ whole genome shotgun (WGS) entry which is preliminary data.</text>
</comment>
<evidence type="ECO:0000313" key="2">
    <source>
        <dbReference type="EMBL" id="CAD7001121.1"/>
    </source>
</evidence>
<reference evidence="2" key="1">
    <citation type="submission" date="2020-11" db="EMBL/GenBank/DDBJ databases">
        <authorList>
            <person name="Whitehead M."/>
        </authorList>
    </citation>
    <scope>NUCLEOTIDE SEQUENCE</scope>
    <source>
        <strain evidence="2">EGII</strain>
    </source>
</reference>
<feature type="compositionally biased region" description="Low complexity" evidence="1">
    <location>
        <begin position="19"/>
        <end position="31"/>
    </location>
</feature>
<accession>A0A811UQZ0</accession>
<feature type="compositionally biased region" description="Basic and acidic residues" evidence="1">
    <location>
        <begin position="1"/>
        <end position="13"/>
    </location>
</feature>
<proteinExistence type="predicted"/>
<protein>
    <submittedName>
        <fullName evidence="2">(Mediterranean fruit fly) hypothetical protein</fullName>
    </submittedName>
</protein>
<dbReference type="EMBL" id="CAJHJT010000023">
    <property type="protein sequence ID" value="CAD7001121.1"/>
    <property type="molecule type" value="Genomic_DNA"/>
</dbReference>